<dbReference type="Pfam" id="PF10604">
    <property type="entry name" value="Polyketide_cyc2"/>
    <property type="match status" value="1"/>
</dbReference>
<sequence>MTGISLSAWGAADPATVWERYADTRAWSSWSPQISRVELHAADGHRIAPRLRGRVHVVGGLRVPFEITAVDHEAMVWSWRVRVGPVTMGLVHRVAAHGGGTRTTLDLDGLLPVVAGYAPLARLALRRLVRP</sequence>
<dbReference type="InterPro" id="IPR023393">
    <property type="entry name" value="START-like_dom_sf"/>
</dbReference>
<dbReference type="AlphaFoldDB" id="A0A6J4P3Z8"/>
<proteinExistence type="predicted"/>
<dbReference type="EMBL" id="CADCUP010000166">
    <property type="protein sequence ID" value="CAA9405509.1"/>
    <property type="molecule type" value="Genomic_DNA"/>
</dbReference>
<dbReference type="SUPFAM" id="SSF55961">
    <property type="entry name" value="Bet v1-like"/>
    <property type="match status" value="1"/>
</dbReference>
<evidence type="ECO:0008006" key="2">
    <source>
        <dbReference type="Google" id="ProtNLM"/>
    </source>
</evidence>
<accession>A0A6J4P3Z8</accession>
<name>A0A6J4P3Z8_9ACTN</name>
<dbReference type="RefSeq" id="WP_295660101.1">
    <property type="nucleotide sequence ID" value="NZ_CADCUP010000166.1"/>
</dbReference>
<evidence type="ECO:0000313" key="1">
    <source>
        <dbReference type="EMBL" id="CAA9405509.1"/>
    </source>
</evidence>
<protein>
    <recommendedName>
        <fullName evidence="2">Polyketide cyclase/dehydrase</fullName>
    </recommendedName>
</protein>
<reference evidence="1" key="1">
    <citation type="submission" date="2020-02" db="EMBL/GenBank/DDBJ databases">
        <authorList>
            <person name="Meier V. D."/>
        </authorList>
    </citation>
    <scope>NUCLEOTIDE SEQUENCE</scope>
    <source>
        <strain evidence="1">AVDCRST_MAG06</strain>
    </source>
</reference>
<organism evidence="1">
    <name type="scientific">uncultured Nocardioides sp</name>
    <dbReference type="NCBI Taxonomy" id="198441"/>
    <lineage>
        <taxon>Bacteria</taxon>
        <taxon>Bacillati</taxon>
        <taxon>Actinomycetota</taxon>
        <taxon>Actinomycetes</taxon>
        <taxon>Propionibacteriales</taxon>
        <taxon>Nocardioidaceae</taxon>
        <taxon>Nocardioides</taxon>
        <taxon>environmental samples</taxon>
    </lineage>
</organism>
<dbReference type="InterPro" id="IPR019587">
    <property type="entry name" value="Polyketide_cyclase/dehydratase"/>
</dbReference>
<dbReference type="Gene3D" id="3.30.530.20">
    <property type="match status" value="1"/>
</dbReference>
<gene>
    <name evidence="1" type="ORF">AVDCRST_MAG06-2493</name>
</gene>